<gene>
    <name evidence="3" type="ORF">EV421DRAFT_2024080</name>
</gene>
<dbReference type="Proteomes" id="UP001175226">
    <property type="component" value="Unassembled WGS sequence"/>
</dbReference>
<organism evidence="3 4">
    <name type="scientific">Armillaria borealis</name>
    <dbReference type="NCBI Taxonomy" id="47425"/>
    <lineage>
        <taxon>Eukaryota</taxon>
        <taxon>Fungi</taxon>
        <taxon>Dikarya</taxon>
        <taxon>Basidiomycota</taxon>
        <taxon>Agaricomycotina</taxon>
        <taxon>Agaricomycetes</taxon>
        <taxon>Agaricomycetidae</taxon>
        <taxon>Agaricales</taxon>
        <taxon>Marasmiineae</taxon>
        <taxon>Physalacriaceae</taxon>
        <taxon>Armillaria</taxon>
    </lineage>
</organism>
<dbReference type="InterPro" id="IPR013087">
    <property type="entry name" value="Znf_C2H2_type"/>
</dbReference>
<evidence type="ECO:0000313" key="4">
    <source>
        <dbReference type="Proteomes" id="UP001175226"/>
    </source>
</evidence>
<accession>A0AA39IYP5</accession>
<comment type="caution">
    <text evidence="3">The sequence shown here is derived from an EMBL/GenBank/DDBJ whole genome shotgun (WGS) entry which is preliminary data.</text>
</comment>
<feature type="domain" description="C2H2-type" evidence="2">
    <location>
        <begin position="224"/>
        <end position="247"/>
    </location>
</feature>
<dbReference type="PROSITE" id="PS00028">
    <property type="entry name" value="ZINC_FINGER_C2H2_1"/>
    <property type="match status" value="1"/>
</dbReference>
<feature type="compositionally biased region" description="Basic and acidic residues" evidence="1">
    <location>
        <begin position="247"/>
        <end position="256"/>
    </location>
</feature>
<feature type="region of interest" description="Disordered" evidence="1">
    <location>
        <begin position="133"/>
        <end position="180"/>
    </location>
</feature>
<name>A0AA39IYP5_9AGAR</name>
<feature type="compositionally biased region" description="Basic residues" evidence="1">
    <location>
        <begin position="257"/>
        <end position="276"/>
    </location>
</feature>
<reference evidence="3" key="1">
    <citation type="submission" date="2023-06" db="EMBL/GenBank/DDBJ databases">
        <authorList>
            <consortium name="Lawrence Berkeley National Laboratory"/>
            <person name="Ahrendt S."/>
            <person name="Sahu N."/>
            <person name="Indic B."/>
            <person name="Wong-Bajracharya J."/>
            <person name="Merenyi Z."/>
            <person name="Ke H.-M."/>
            <person name="Monk M."/>
            <person name="Kocsube S."/>
            <person name="Drula E."/>
            <person name="Lipzen A."/>
            <person name="Balint B."/>
            <person name="Henrissat B."/>
            <person name="Andreopoulos B."/>
            <person name="Martin F.M."/>
            <person name="Harder C.B."/>
            <person name="Rigling D."/>
            <person name="Ford K.L."/>
            <person name="Foster G.D."/>
            <person name="Pangilinan J."/>
            <person name="Papanicolaou A."/>
            <person name="Barry K."/>
            <person name="LaButti K."/>
            <person name="Viragh M."/>
            <person name="Koriabine M."/>
            <person name="Yan M."/>
            <person name="Riley R."/>
            <person name="Champramary S."/>
            <person name="Plett K.L."/>
            <person name="Tsai I.J."/>
            <person name="Slot J."/>
            <person name="Sipos G."/>
            <person name="Plett J."/>
            <person name="Nagy L.G."/>
            <person name="Grigoriev I.V."/>
        </authorList>
    </citation>
    <scope>NUCLEOTIDE SEQUENCE</scope>
    <source>
        <strain evidence="3">FPL87.14</strain>
    </source>
</reference>
<proteinExistence type="predicted"/>
<feature type="compositionally biased region" description="Acidic residues" evidence="1">
    <location>
        <begin position="151"/>
        <end position="172"/>
    </location>
</feature>
<evidence type="ECO:0000256" key="1">
    <source>
        <dbReference type="SAM" id="MobiDB-lite"/>
    </source>
</evidence>
<dbReference type="EMBL" id="JAUEPT010000097">
    <property type="protein sequence ID" value="KAK0432254.1"/>
    <property type="molecule type" value="Genomic_DNA"/>
</dbReference>
<dbReference type="AlphaFoldDB" id="A0AA39IYP5"/>
<sequence length="297" mass="33516">MALFALESQYLPPTEDYNSLYELAPFHFGSSDTLADSVNFFPDHVLGLDQNGFWPVGSYQTDLFHTLDQVPTYDTFLPLFRQTQSATTPVDVATVISAPSVESDVQPADPSDEDADYDLDPDFVDFATEHLPCQSPVYSAPPSPLSPLPNTDDEDSDAEEPMYEESEYEEPESLSGCRKRGRVSDLTRITIYRTDVTQPRSKSGDFKNSLERYAFHDVPQHVRCMKPECREEFNSVNAAIDHMNSAHPKEPNEAKKSKAVKKSKTAKQSKATKKSKAREESTVVRCIYFWCDTVQRM</sequence>
<keyword evidence="4" id="KW-1185">Reference proteome</keyword>
<protein>
    <recommendedName>
        <fullName evidence="2">C2H2-type domain-containing protein</fullName>
    </recommendedName>
</protein>
<evidence type="ECO:0000259" key="2">
    <source>
        <dbReference type="PROSITE" id="PS00028"/>
    </source>
</evidence>
<feature type="region of interest" description="Disordered" evidence="1">
    <location>
        <begin position="244"/>
        <end position="280"/>
    </location>
</feature>
<evidence type="ECO:0000313" key="3">
    <source>
        <dbReference type="EMBL" id="KAK0432254.1"/>
    </source>
</evidence>